<comment type="caution">
    <text evidence="1">The sequence shown here is derived from an EMBL/GenBank/DDBJ whole genome shotgun (WGS) entry which is preliminary data.</text>
</comment>
<protein>
    <submittedName>
        <fullName evidence="1">Uncharacterized protein</fullName>
    </submittedName>
</protein>
<accession>A0ABW3MPY1</accession>
<name>A0ABW3MPY1_9PSEU</name>
<proteinExistence type="predicted"/>
<dbReference type="Proteomes" id="UP001597045">
    <property type="component" value="Unassembled WGS sequence"/>
</dbReference>
<evidence type="ECO:0000313" key="1">
    <source>
        <dbReference type="EMBL" id="MFD1052601.1"/>
    </source>
</evidence>
<reference evidence="2" key="1">
    <citation type="journal article" date="2019" name="Int. J. Syst. Evol. Microbiol.">
        <title>The Global Catalogue of Microorganisms (GCM) 10K type strain sequencing project: providing services to taxonomists for standard genome sequencing and annotation.</title>
        <authorList>
            <consortium name="The Broad Institute Genomics Platform"/>
            <consortium name="The Broad Institute Genome Sequencing Center for Infectious Disease"/>
            <person name="Wu L."/>
            <person name="Ma J."/>
        </authorList>
    </citation>
    <scope>NUCLEOTIDE SEQUENCE [LARGE SCALE GENOMIC DNA]</scope>
    <source>
        <strain evidence="2">JCM 31486</strain>
    </source>
</reference>
<organism evidence="1 2">
    <name type="scientific">Kibdelosporangium lantanae</name>
    <dbReference type="NCBI Taxonomy" id="1497396"/>
    <lineage>
        <taxon>Bacteria</taxon>
        <taxon>Bacillati</taxon>
        <taxon>Actinomycetota</taxon>
        <taxon>Actinomycetes</taxon>
        <taxon>Pseudonocardiales</taxon>
        <taxon>Pseudonocardiaceae</taxon>
        <taxon>Kibdelosporangium</taxon>
    </lineage>
</organism>
<gene>
    <name evidence="1" type="ORF">ACFQ1S_46905</name>
</gene>
<dbReference type="EMBL" id="JBHTIS010004564">
    <property type="protein sequence ID" value="MFD1052601.1"/>
    <property type="molecule type" value="Genomic_DNA"/>
</dbReference>
<keyword evidence="2" id="KW-1185">Reference proteome</keyword>
<evidence type="ECO:0000313" key="2">
    <source>
        <dbReference type="Proteomes" id="UP001597045"/>
    </source>
</evidence>
<feature type="non-terminal residue" evidence="1">
    <location>
        <position position="1"/>
    </location>
</feature>
<sequence>CGVGASVYWGLAQRPVNIRYEILGDAPYVEMRYTRAYAENGDISGKNIGDTGTSGWFFDLHSYHSHDPGEFVVTIPSGVASNKSATCVVFIDAVRVRNVTATGAGGVADCSGF</sequence>